<name>A0A0X8JPN6_9BACT</name>
<dbReference type="KEGG" id="doa:AXF15_05760"/>
<reference evidence="3" key="1">
    <citation type="submission" date="2016-02" db="EMBL/GenBank/DDBJ databases">
        <authorList>
            <person name="Holder M.E."/>
            <person name="Ajami N.J."/>
            <person name="Petrosino J.F."/>
        </authorList>
    </citation>
    <scope>NUCLEOTIDE SEQUENCE [LARGE SCALE GENOMIC DNA]</scope>
    <source>
        <strain evidence="3">DSM 12838</strain>
    </source>
</reference>
<sequence length="198" mass="21337">MYCKKCKFHASDSLSTCPKCGANWEETRKALFLNWLTGSRHWEPSAPETPKPQNAAERSPVGQSAAAAMDDLDDFSDDFLQPPQAPPSSPVQKPAHDGTVAVPEIDFSLGAPQAGATPVSPPPVTPPDEDVMELDFSDLVSDSPQPPAAAKQEDLSIPDLEAMLSQVENHKNPQPAPENEDDIQLDFSNLPSPDSPEK</sequence>
<organism evidence="2 3">
    <name type="scientific">Desulfomicrobium orale DSM 12838</name>
    <dbReference type="NCBI Taxonomy" id="888061"/>
    <lineage>
        <taxon>Bacteria</taxon>
        <taxon>Pseudomonadati</taxon>
        <taxon>Thermodesulfobacteriota</taxon>
        <taxon>Desulfovibrionia</taxon>
        <taxon>Desulfovibrionales</taxon>
        <taxon>Desulfomicrobiaceae</taxon>
        <taxon>Desulfomicrobium</taxon>
    </lineage>
</organism>
<feature type="region of interest" description="Disordered" evidence="1">
    <location>
        <begin position="40"/>
        <end position="131"/>
    </location>
</feature>
<evidence type="ECO:0000313" key="3">
    <source>
        <dbReference type="Proteomes" id="UP000063964"/>
    </source>
</evidence>
<proteinExistence type="predicted"/>
<protein>
    <submittedName>
        <fullName evidence="2">Uncharacterized protein</fullName>
    </submittedName>
</protein>
<keyword evidence="3" id="KW-1185">Reference proteome</keyword>
<dbReference type="AlphaFoldDB" id="A0A0X8JPN6"/>
<dbReference type="Proteomes" id="UP000063964">
    <property type="component" value="Chromosome"/>
</dbReference>
<feature type="region of interest" description="Disordered" evidence="1">
    <location>
        <begin position="136"/>
        <end position="155"/>
    </location>
</feature>
<evidence type="ECO:0000313" key="2">
    <source>
        <dbReference type="EMBL" id="AMD92657.1"/>
    </source>
</evidence>
<gene>
    <name evidence="2" type="ORF">AXF15_05760</name>
</gene>
<accession>A0A0X8JPN6</accession>
<dbReference type="EMBL" id="CP014230">
    <property type="protein sequence ID" value="AMD92657.1"/>
    <property type="molecule type" value="Genomic_DNA"/>
</dbReference>
<dbReference type="STRING" id="888061.AXF15_05760"/>
<feature type="region of interest" description="Disordered" evidence="1">
    <location>
        <begin position="164"/>
        <end position="198"/>
    </location>
</feature>
<evidence type="ECO:0000256" key="1">
    <source>
        <dbReference type="SAM" id="MobiDB-lite"/>
    </source>
</evidence>